<feature type="coiled-coil region" evidence="6">
    <location>
        <begin position="150"/>
        <end position="177"/>
    </location>
</feature>
<keyword evidence="5 7" id="KW-0732">Signal</keyword>
<evidence type="ECO:0000256" key="6">
    <source>
        <dbReference type="SAM" id="Coils"/>
    </source>
</evidence>
<dbReference type="Proteomes" id="UP000295391">
    <property type="component" value="Unassembled WGS sequence"/>
</dbReference>
<dbReference type="PANTHER" id="PTHR30532:SF24">
    <property type="entry name" value="FERRIC ENTEROBACTIN-BINDING PERIPLASMIC PROTEIN FEPB"/>
    <property type="match status" value="1"/>
</dbReference>
<dbReference type="PROSITE" id="PS50983">
    <property type="entry name" value="FE_B12_PBP"/>
    <property type="match status" value="1"/>
</dbReference>
<evidence type="ECO:0000313" key="9">
    <source>
        <dbReference type="EMBL" id="TDQ66094.1"/>
    </source>
</evidence>
<evidence type="ECO:0000256" key="3">
    <source>
        <dbReference type="ARBA" id="ARBA00022448"/>
    </source>
</evidence>
<evidence type="ECO:0000256" key="5">
    <source>
        <dbReference type="ARBA" id="ARBA00022729"/>
    </source>
</evidence>
<dbReference type="PANTHER" id="PTHR30532">
    <property type="entry name" value="IRON III DICITRATE-BINDING PERIPLASMIC PROTEIN"/>
    <property type="match status" value="1"/>
</dbReference>
<dbReference type="OrthoDB" id="9793175at2"/>
<dbReference type="AlphaFoldDB" id="A0A4R6VTT8"/>
<dbReference type="EMBL" id="SNYR01000001">
    <property type="protein sequence ID" value="TDQ66094.1"/>
    <property type="molecule type" value="Genomic_DNA"/>
</dbReference>
<keyword evidence="4" id="KW-0406">Ion transport</keyword>
<dbReference type="InterPro" id="IPR002491">
    <property type="entry name" value="ABC_transptr_periplasmic_BD"/>
</dbReference>
<feature type="chain" id="PRO_5020796664" evidence="7">
    <location>
        <begin position="22"/>
        <end position="318"/>
    </location>
</feature>
<accession>A0A4R6VTT8</accession>
<gene>
    <name evidence="9" type="ORF">ATL17_0079</name>
</gene>
<proteinExistence type="inferred from homology"/>
<evidence type="ECO:0000256" key="4">
    <source>
        <dbReference type="ARBA" id="ARBA00022496"/>
    </source>
</evidence>
<keyword evidence="10" id="KW-1185">Reference proteome</keyword>
<name>A0A4R6VTT8_9HYPH</name>
<dbReference type="Pfam" id="PF01497">
    <property type="entry name" value="Peripla_BP_2"/>
    <property type="match status" value="1"/>
</dbReference>
<comment type="caution">
    <text evidence="9">The sequence shown here is derived from an EMBL/GenBank/DDBJ whole genome shotgun (WGS) entry which is preliminary data.</text>
</comment>
<comment type="subcellular location">
    <subcellularLocation>
        <location evidence="1">Cell envelope</location>
    </subcellularLocation>
</comment>
<evidence type="ECO:0000256" key="2">
    <source>
        <dbReference type="ARBA" id="ARBA00008814"/>
    </source>
</evidence>
<dbReference type="RefSeq" id="WP_133570813.1">
    <property type="nucleotide sequence ID" value="NZ_SNYR01000001.1"/>
</dbReference>
<keyword evidence="4" id="KW-0408">Iron</keyword>
<keyword evidence="3" id="KW-0813">Transport</keyword>
<protein>
    <submittedName>
        <fullName evidence="9">Iron complex transport system substrate-binding protein</fullName>
    </submittedName>
</protein>
<organism evidence="9 10">
    <name type="scientific">Maritalea mobilis</name>
    <dbReference type="NCBI Taxonomy" id="483324"/>
    <lineage>
        <taxon>Bacteria</taxon>
        <taxon>Pseudomonadati</taxon>
        <taxon>Pseudomonadota</taxon>
        <taxon>Alphaproteobacteria</taxon>
        <taxon>Hyphomicrobiales</taxon>
        <taxon>Devosiaceae</taxon>
        <taxon>Maritalea</taxon>
    </lineage>
</organism>
<evidence type="ECO:0000256" key="7">
    <source>
        <dbReference type="SAM" id="SignalP"/>
    </source>
</evidence>
<evidence type="ECO:0000256" key="1">
    <source>
        <dbReference type="ARBA" id="ARBA00004196"/>
    </source>
</evidence>
<sequence>MRTLLLPLTILLSLVVHTASATETRIFTDDAGRQVEVPVQAERVISQNDNRLTLPLLELGVPIVGSAGRLAGNGTPFLRTVPDLLGISLANSDIEFLGTYNDLDYEKIAGLKPDLIFTQRDEFVEPLSRIAPTLYIDPNNYPVKDGMKKLADAAGRMDEYERLLENYENKLTTVQNHFPKEQDITVSVSFSFPAGETLYAYTDLGALTVALDDLGLNLPQPILDEEKRSFSVSPEQIQLIDGDFIINFYGNEASAGPEEVRAGLEKFLPNWCAQLHACENDQMIFFPYAAFGYSFSALELNLDLLTTHIAGRQFTPMP</sequence>
<evidence type="ECO:0000259" key="8">
    <source>
        <dbReference type="PROSITE" id="PS50983"/>
    </source>
</evidence>
<comment type="similarity">
    <text evidence="2">Belongs to the bacterial solute-binding protein 8 family.</text>
</comment>
<keyword evidence="6" id="KW-0175">Coiled coil</keyword>
<feature type="signal peptide" evidence="7">
    <location>
        <begin position="1"/>
        <end position="21"/>
    </location>
</feature>
<keyword evidence="4" id="KW-0410">Iron transport</keyword>
<reference evidence="9 10" key="1">
    <citation type="submission" date="2019-03" db="EMBL/GenBank/DDBJ databases">
        <title>Genomic Encyclopedia of Type Strains, Phase III (KMG-III): the genomes of soil and plant-associated and newly described type strains.</title>
        <authorList>
            <person name="Whitman W."/>
        </authorList>
    </citation>
    <scope>NUCLEOTIDE SEQUENCE [LARGE SCALE GENOMIC DNA]</scope>
    <source>
        <strain evidence="9 10">CGMCC 1.7002</strain>
    </source>
</reference>
<dbReference type="Gene3D" id="3.40.50.1980">
    <property type="entry name" value="Nitrogenase molybdenum iron protein domain"/>
    <property type="match status" value="2"/>
</dbReference>
<dbReference type="InterPro" id="IPR051313">
    <property type="entry name" value="Bact_iron-sidero_bind"/>
</dbReference>
<dbReference type="GO" id="GO:0030288">
    <property type="term" value="C:outer membrane-bounded periplasmic space"/>
    <property type="evidence" value="ECO:0007669"/>
    <property type="project" value="TreeGrafter"/>
</dbReference>
<dbReference type="SUPFAM" id="SSF53807">
    <property type="entry name" value="Helical backbone' metal receptor"/>
    <property type="match status" value="1"/>
</dbReference>
<evidence type="ECO:0000313" key="10">
    <source>
        <dbReference type="Proteomes" id="UP000295391"/>
    </source>
</evidence>
<feature type="domain" description="Fe/B12 periplasmic-binding" evidence="8">
    <location>
        <begin position="44"/>
        <end position="313"/>
    </location>
</feature>
<dbReference type="GO" id="GO:1901678">
    <property type="term" value="P:iron coordination entity transport"/>
    <property type="evidence" value="ECO:0007669"/>
    <property type="project" value="UniProtKB-ARBA"/>
</dbReference>